<dbReference type="AlphaFoldDB" id="A0ABD1IT22"/>
<keyword evidence="10" id="KW-0732">Signal</keyword>
<organism evidence="11 12">
    <name type="scientific">Coilia grayii</name>
    <name type="common">Gray's grenadier anchovy</name>
    <dbReference type="NCBI Taxonomy" id="363190"/>
    <lineage>
        <taxon>Eukaryota</taxon>
        <taxon>Metazoa</taxon>
        <taxon>Chordata</taxon>
        <taxon>Craniata</taxon>
        <taxon>Vertebrata</taxon>
        <taxon>Euteleostomi</taxon>
        <taxon>Actinopterygii</taxon>
        <taxon>Neopterygii</taxon>
        <taxon>Teleostei</taxon>
        <taxon>Clupei</taxon>
        <taxon>Clupeiformes</taxon>
        <taxon>Clupeoidei</taxon>
        <taxon>Engraulidae</taxon>
        <taxon>Coilinae</taxon>
        <taxon>Coilia</taxon>
    </lineage>
</organism>
<dbReference type="FunFam" id="3.20.20.80:FF:000062">
    <property type="entry name" value="Klotho"/>
    <property type="match status" value="1"/>
</dbReference>
<evidence type="ECO:0000256" key="6">
    <source>
        <dbReference type="ARBA" id="ARBA00023136"/>
    </source>
</evidence>
<protein>
    <recommendedName>
        <fullName evidence="13">Beta-klotho</fullName>
    </recommendedName>
</protein>
<evidence type="ECO:0000256" key="2">
    <source>
        <dbReference type="ARBA" id="ARBA00022475"/>
    </source>
</evidence>
<evidence type="ECO:0008006" key="13">
    <source>
        <dbReference type="Google" id="ProtNLM"/>
    </source>
</evidence>
<dbReference type="Proteomes" id="UP001591681">
    <property type="component" value="Unassembled WGS sequence"/>
</dbReference>
<evidence type="ECO:0000256" key="5">
    <source>
        <dbReference type="ARBA" id="ARBA00022989"/>
    </source>
</evidence>
<comment type="subcellular location">
    <subcellularLocation>
        <location evidence="1">Cell membrane</location>
        <topology evidence="1">Single-pass membrane protein</topology>
    </subcellularLocation>
</comment>
<accession>A0ABD1IT22</accession>
<comment type="caution">
    <text evidence="11">The sequence shown here is derived from an EMBL/GenBank/DDBJ whole genome shotgun (WGS) entry which is preliminary data.</text>
</comment>
<keyword evidence="3 9" id="KW-0812">Transmembrane</keyword>
<proteinExistence type="inferred from homology"/>
<keyword evidence="7" id="KW-0325">Glycoprotein</keyword>
<feature type="signal peptide" evidence="10">
    <location>
        <begin position="1"/>
        <end position="31"/>
    </location>
</feature>
<evidence type="ECO:0000313" key="12">
    <source>
        <dbReference type="Proteomes" id="UP001591681"/>
    </source>
</evidence>
<keyword evidence="2" id="KW-1003">Cell membrane</keyword>
<reference evidence="11 12" key="1">
    <citation type="submission" date="2024-09" db="EMBL/GenBank/DDBJ databases">
        <title>A chromosome-level genome assembly of Gray's grenadier anchovy, Coilia grayii.</title>
        <authorList>
            <person name="Fu Z."/>
        </authorList>
    </citation>
    <scope>NUCLEOTIDE SEQUENCE [LARGE SCALE GENOMIC DNA]</scope>
    <source>
        <strain evidence="11">G4</strain>
        <tissue evidence="11">Muscle</tissue>
    </source>
</reference>
<dbReference type="PROSITE" id="PS00653">
    <property type="entry name" value="GLYCOSYL_HYDROL_F1_2"/>
    <property type="match status" value="1"/>
</dbReference>
<dbReference type="InterPro" id="IPR017853">
    <property type="entry name" value="GH"/>
</dbReference>
<dbReference type="InterPro" id="IPR033132">
    <property type="entry name" value="GH_1_N_CS"/>
</dbReference>
<keyword evidence="5 9" id="KW-1133">Transmembrane helix</keyword>
<keyword evidence="4" id="KW-0677">Repeat</keyword>
<dbReference type="FunFam" id="3.20.20.80:FF:000042">
    <property type="entry name" value="Klotho"/>
    <property type="match status" value="1"/>
</dbReference>
<keyword evidence="6 9" id="KW-0472">Membrane</keyword>
<evidence type="ECO:0000313" key="11">
    <source>
        <dbReference type="EMBL" id="KAL2077356.1"/>
    </source>
</evidence>
<sequence length="1055" mass="118809">MSTSQVLVGVPKVSLLLFAFLSVGSWKQVWCSSGDGVKQWQKPPALSSQHNKSLYLHATFPSHFLWGVGTSAYQTEGSWNREGKGPSIWDCFTHTRGANIETGDTASDSYARWQEDVKAVKYLGTQTYAFSLSWPRLFPDGVGNPNPDGVAHYQRLISSLQAEGIQPVLTLYHWDLPLALQQLYGGWNNESTVEAFVEYATFCFQMFGGSVKYWLTMHNPYLIAVQGYGTGVHAPGESRDPASVFVVGHNLIRAHAKVWHVYNTHFRPHQNGQISLTLGAHWIEPLKGQFNPAQSSANVALCQKSMEAVIGWFANPIHGTGDYPASLKDANQGLVPEFSPEERAFVKGTADFFSLAFGPDTLRVGQRLPLFGQVLSMDLRKVLGWIQLEYNSPAVLVAESGWFTNASVREEDTLAIYLMRRLLGQVLEAMVYDGARVVGYTAWSLVDGFEWNYGYSVRRGLFYVDFNGMDRNRIPKTSARFYRQVVMNRGFADNKTSQSIHGQFPCGFQWGVADPVLHVRLHPYSAQFTDPSLYRWNFSGDGSVQPVSGVTLQTRGPQCTDFLSIRRHLHLLEATRASHYRFALDWSLLLPDGDPSHVDQEALRYYRCFLMELHKLGVKAVLTLYHSSHRSPSLGMPKPLQAVGGWLNYSTVEAFEAYASFCFQELGSWVHTWITINEPNRLAELYNTSVDTHLRAAHHLLLAHAHVWHIYNDQYRPLQGAQVTFTLHADWAEPANPYLETHKAAAERFLVFELGRFLDPFLANGGGAYPDQVREYIAEKGHTVGKSPLPYFTEQEKKKLGGALDFIALNHFTTRLVSPRNSPIPNVQPESNQQLGPIHDCSFLNDPNWHVSNLGQAVVPWGLRKVLSWVKGRYGDSHPIVVMASGVDDQASHDDKLRQTYIREYLEEALKAHQLDGVDLKGFYFWNLQDRHTFHFGLFGPAHYQSKPKGSVRAYRDIISHGGFPPEERDTLKPCQMPAARASCAVCINITENIPLLFFGICVFISAAILTGVLVGLVRRRISVGRGRAMCPTSPTRLTRQHWERFAMQRVVRRM</sequence>
<gene>
    <name evidence="11" type="ORF">ACEWY4_026860</name>
</gene>
<keyword evidence="12" id="KW-1185">Reference proteome</keyword>
<dbReference type="Gene3D" id="3.20.20.80">
    <property type="entry name" value="Glycosidases"/>
    <property type="match status" value="3"/>
</dbReference>
<dbReference type="SUPFAM" id="SSF51445">
    <property type="entry name" value="(Trans)glycosidases"/>
    <property type="match status" value="2"/>
</dbReference>
<name>A0ABD1IT22_9TELE</name>
<dbReference type="EMBL" id="JBHFQA010000024">
    <property type="protein sequence ID" value="KAL2077356.1"/>
    <property type="molecule type" value="Genomic_DNA"/>
</dbReference>
<feature type="chain" id="PRO_5044745167" description="Beta-klotho" evidence="10">
    <location>
        <begin position="32"/>
        <end position="1055"/>
    </location>
</feature>
<dbReference type="PANTHER" id="PTHR10353">
    <property type="entry name" value="GLYCOSYL HYDROLASE"/>
    <property type="match status" value="1"/>
</dbReference>
<feature type="transmembrane region" description="Helical" evidence="9">
    <location>
        <begin position="996"/>
        <end position="1018"/>
    </location>
</feature>
<evidence type="ECO:0000256" key="1">
    <source>
        <dbReference type="ARBA" id="ARBA00004162"/>
    </source>
</evidence>
<dbReference type="PANTHER" id="PTHR10353:SF68">
    <property type="entry name" value="BETA-KLOTHO"/>
    <property type="match status" value="1"/>
</dbReference>
<dbReference type="InterPro" id="IPR001360">
    <property type="entry name" value="Glyco_hydro_1"/>
</dbReference>
<evidence type="ECO:0000256" key="10">
    <source>
        <dbReference type="SAM" id="SignalP"/>
    </source>
</evidence>
<dbReference type="GO" id="GO:0005886">
    <property type="term" value="C:plasma membrane"/>
    <property type="evidence" value="ECO:0007669"/>
    <property type="project" value="UniProtKB-SubCell"/>
</dbReference>
<evidence type="ECO:0000256" key="8">
    <source>
        <dbReference type="ARBA" id="ARBA00060858"/>
    </source>
</evidence>
<dbReference type="Pfam" id="PF00232">
    <property type="entry name" value="Glyco_hydro_1"/>
    <property type="match status" value="3"/>
</dbReference>
<evidence type="ECO:0000256" key="9">
    <source>
        <dbReference type="SAM" id="Phobius"/>
    </source>
</evidence>
<evidence type="ECO:0000256" key="4">
    <source>
        <dbReference type="ARBA" id="ARBA00022737"/>
    </source>
</evidence>
<evidence type="ECO:0000256" key="3">
    <source>
        <dbReference type="ARBA" id="ARBA00022692"/>
    </source>
</evidence>
<comment type="similarity">
    <text evidence="8">Belongs to the glycosyl hydrolase 1 family. Klotho subfamily.</text>
</comment>
<evidence type="ECO:0000256" key="7">
    <source>
        <dbReference type="ARBA" id="ARBA00023180"/>
    </source>
</evidence>